<reference evidence="1" key="2">
    <citation type="submission" date="2025-09" db="UniProtKB">
        <authorList>
            <consortium name="EnsemblPlants"/>
        </authorList>
    </citation>
    <scope>IDENTIFICATION</scope>
</reference>
<proteinExistence type="predicted"/>
<protein>
    <submittedName>
        <fullName evidence="1">Uncharacterized protein</fullName>
    </submittedName>
</protein>
<dbReference type="EnsemblPlants" id="AVESA.00010b.r2.1AG0000130.1">
    <property type="protein sequence ID" value="AVESA.00010b.r2.1AG0000130.1.CDS"/>
    <property type="gene ID" value="AVESA.00010b.r2.1AG0000130"/>
</dbReference>
<dbReference type="Proteomes" id="UP001732700">
    <property type="component" value="Chromosome 1A"/>
</dbReference>
<name>A0ACD5T6G0_AVESA</name>
<organism evidence="1 2">
    <name type="scientific">Avena sativa</name>
    <name type="common">Oat</name>
    <dbReference type="NCBI Taxonomy" id="4498"/>
    <lineage>
        <taxon>Eukaryota</taxon>
        <taxon>Viridiplantae</taxon>
        <taxon>Streptophyta</taxon>
        <taxon>Embryophyta</taxon>
        <taxon>Tracheophyta</taxon>
        <taxon>Spermatophyta</taxon>
        <taxon>Magnoliopsida</taxon>
        <taxon>Liliopsida</taxon>
        <taxon>Poales</taxon>
        <taxon>Poaceae</taxon>
        <taxon>BOP clade</taxon>
        <taxon>Pooideae</taxon>
        <taxon>Poodae</taxon>
        <taxon>Poeae</taxon>
        <taxon>Poeae Chloroplast Group 1 (Aveneae type)</taxon>
        <taxon>Aveninae</taxon>
        <taxon>Avena</taxon>
    </lineage>
</organism>
<reference evidence="1" key="1">
    <citation type="submission" date="2021-05" db="EMBL/GenBank/DDBJ databases">
        <authorList>
            <person name="Scholz U."/>
            <person name="Mascher M."/>
            <person name="Fiebig A."/>
        </authorList>
    </citation>
    <scope>NUCLEOTIDE SEQUENCE [LARGE SCALE GENOMIC DNA]</scope>
</reference>
<evidence type="ECO:0000313" key="1">
    <source>
        <dbReference type="EnsemblPlants" id="AVESA.00010b.r2.1AG0000130.1.CDS"/>
    </source>
</evidence>
<keyword evidence="2" id="KW-1185">Reference proteome</keyword>
<evidence type="ECO:0000313" key="2">
    <source>
        <dbReference type="Proteomes" id="UP001732700"/>
    </source>
</evidence>
<accession>A0ACD5T6G0</accession>
<sequence length="190" mass="20656">MMMMMMILVVIVVALSSLDVALSYDDYGGPSFSYNAMSMDGPENWGKLSPAYSACGEGKMQSPIDIVTADAVPNPALDNLTRVYAPTAATLLNSGKAITMIFDHKDDGTSVFPGAITVTTLDNGGAPKKMLFGFKGIHWHIPSEHTINGQRFPMELHLVHTSEEGHLAVISIMYKIGEPDAFYDQIKEKL</sequence>